<dbReference type="RefSeq" id="WP_238032724.1">
    <property type="nucleotide sequence ID" value="NZ_JAKNFS010000002.1"/>
</dbReference>
<protein>
    <recommendedName>
        <fullName evidence="3">HPr domain-containing protein</fullName>
    </recommendedName>
</protein>
<comment type="caution">
    <text evidence="1">The sequence shown here is derived from an EMBL/GenBank/DDBJ whole genome shotgun (WGS) entry which is preliminary data.</text>
</comment>
<dbReference type="Proteomes" id="UP001199915">
    <property type="component" value="Unassembled WGS sequence"/>
</dbReference>
<reference evidence="1" key="1">
    <citation type="submission" date="2022-01" db="EMBL/GenBank/DDBJ databases">
        <title>Collection of gut derived symbiotic bacterial strains cultured from healthy donors.</title>
        <authorList>
            <person name="Lin H."/>
            <person name="Kohout C."/>
            <person name="Waligurski E."/>
            <person name="Pamer E.G."/>
        </authorList>
    </citation>
    <scope>NUCLEOTIDE SEQUENCE</scope>
    <source>
        <strain evidence="1">DFI.5.49</strain>
    </source>
</reference>
<name>A0AAE3EZP4_9FIRM</name>
<dbReference type="AlphaFoldDB" id="A0AAE3EZP4"/>
<evidence type="ECO:0008006" key="3">
    <source>
        <dbReference type="Google" id="ProtNLM"/>
    </source>
</evidence>
<organism evidence="1 2">
    <name type="scientific">Fusicatenibacter saccharivorans</name>
    <dbReference type="NCBI Taxonomy" id="1150298"/>
    <lineage>
        <taxon>Bacteria</taxon>
        <taxon>Bacillati</taxon>
        <taxon>Bacillota</taxon>
        <taxon>Clostridia</taxon>
        <taxon>Lachnospirales</taxon>
        <taxon>Lachnospiraceae</taxon>
        <taxon>Fusicatenibacter</taxon>
    </lineage>
</organism>
<evidence type="ECO:0000313" key="1">
    <source>
        <dbReference type="EMBL" id="MCG4764183.1"/>
    </source>
</evidence>
<dbReference type="EMBL" id="JAKNFS010000002">
    <property type="protein sequence ID" value="MCG4764183.1"/>
    <property type="molecule type" value="Genomic_DNA"/>
</dbReference>
<gene>
    <name evidence="1" type="ORF">L0N21_01400</name>
</gene>
<proteinExistence type="predicted"/>
<evidence type="ECO:0000313" key="2">
    <source>
        <dbReference type="Proteomes" id="UP001199915"/>
    </source>
</evidence>
<accession>A0AAE3EZP4</accession>
<sequence length="80" mass="9184">MTETVMQFKTVDDIIRFSRAAEQCTSHTYIMQGKTKICADDLLAIFCVDYTVPVVVIYEDATEFAHAMMTEKAKVKKKKR</sequence>